<keyword evidence="3" id="KW-1185">Reference proteome</keyword>
<accession>A0A9N7N8L1</accession>
<gene>
    <name evidence="2" type="ORF">SHERM_22775</name>
</gene>
<sequence>SREHRLSTSSALSGSTNTAFDDVGIEDPDFESIQSLAEAGVVRSKLYDRNSISNSNLGEEGFLFLPD</sequence>
<organism evidence="2 3">
    <name type="scientific">Striga hermonthica</name>
    <name type="common">Purple witchweed</name>
    <name type="synonym">Buchnera hermonthica</name>
    <dbReference type="NCBI Taxonomy" id="68872"/>
    <lineage>
        <taxon>Eukaryota</taxon>
        <taxon>Viridiplantae</taxon>
        <taxon>Streptophyta</taxon>
        <taxon>Embryophyta</taxon>
        <taxon>Tracheophyta</taxon>
        <taxon>Spermatophyta</taxon>
        <taxon>Magnoliopsida</taxon>
        <taxon>eudicotyledons</taxon>
        <taxon>Gunneridae</taxon>
        <taxon>Pentapetalae</taxon>
        <taxon>asterids</taxon>
        <taxon>lamiids</taxon>
        <taxon>Lamiales</taxon>
        <taxon>Orobanchaceae</taxon>
        <taxon>Buchnereae</taxon>
        <taxon>Striga</taxon>
    </lineage>
</organism>
<feature type="non-terminal residue" evidence="2">
    <location>
        <position position="1"/>
    </location>
</feature>
<dbReference type="AlphaFoldDB" id="A0A9N7N8L1"/>
<dbReference type="PANTHER" id="PTHR33740">
    <property type="entry name" value="GPI-ANCHORED ADHESIN-LIKE PROTEIN"/>
    <property type="match status" value="1"/>
</dbReference>
<feature type="compositionally biased region" description="Polar residues" evidence="1">
    <location>
        <begin position="7"/>
        <end position="19"/>
    </location>
</feature>
<dbReference type="EMBL" id="CACSLK010027734">
    <property type="protein sequence ID" value="CAA0827080.1"/>
    <property type="molecule type" value="Genomic_DNA"/>
</dbReference>
<name>A0A9N7N8L1_STRHE</name>
<feature type="region of interest" description="Disordered" evidence="1">
    <location>
        <begin position="1"/>
        <end position="24"/>
    </location>
</feature>
<dbReference type="Proteomes" id="UP001153555">
    <property type="component" value="Unassembled WGS sequence"/>
</dbReference>
<evidence type="ECO:0000313" key="3">
    <source>
        <dbReference type="Proteomes" id="UP001153555"/>
    </source>
</evidence>
<comment type="caution">
    <text evidence="2">The sequence shown here is derived from an EMBL/GenBank/DDBJ whole genome shotgun (WGS) entry which is preliminary data.</text>
</comment>
<feature type="non-terminal residue" evidence="2">
    <location>
        <position position="67"/>
    </location>
</feature>
<dbReference type="PANTHER" id="PTHR33740:SF1">
    <property type="entry name" value="SLH DOMAIN PROTEIN"/>
    <property type="match status" value="1"/>
</dbReference>
<evidence type="ECO:0000256" key="1">
    <source>
        <dbReference type="SAM" id="MobiDB-lite"/>
    </source>
</evidence>
<protein>
    <submittedName>
        <fullName evidence="2">Uncharacterized protein</fullName>
    </submittedName>
</protein>
<reference evidence="2" key="1">
    <citation type="submission" date="2019-12" db="EMBL/GenBank/DDBJ databases">
        <authorList>
            <person name="Scholes J."/>
        </authorList>
    </citation>
    <scope>NUCLEOTIDE SEQUENCE</scope>
</reference>
<dbReference type="OrthoDB" id="1931230at2759"/>
<evidence type="ECO:0000313" key="2">
    <source>
        <dbReference type="EMBL" id="CAA0827080.1"/>
    </source>
</evidence>
<proteinExistence type="predicted"/>